<dbReference type="Proteomes" id="UP000324222">
    <property type="component" value="Unassembled WGS sequence"/>
</dbReference>
<reference evidence="1 2" key="1">
    <citation type="submission" date="2019-05" db="EMBL/GenBank/DDBJ databases">
        <title>Another draft genome of Portunus trituberculatus and its Hox gene families provides insights of decapod evolution.</title>
        <authorList>
            <person name="Jeong J.-H."/>
            <person name="Song I."/>
            <person name="Kim S."/>
            <person name="Choi T."/>
            <person name="Kim D."/>
            <person name="Ryu S."/>
            <person name="Kim W."/>
        </authorList>
    </citation>
    <scope>NUCLEOTIDE SEQUENCE [LARGE SCALE GENOMIC DNA]</scope>
    <source>
        <tissue evidence="1">Muscle</tissue>
    </source>
</reference>
<gene>
    <name evidence="1" type="ORF">E2C01_036383</name>
</gene>
<keyword evidence="2" id="KW-1185">Reference proteome</keyword>
<accession>A0A5B7F8K5</accession>
<organism evidence="1 2">
    <name type="scientific">Portunus trituberculatus</name>
    <name type="common">Swimming crab</name>
    <name type="synonym">Neptunus trituberculatus</name>
    <dbReference type="NCBI Taxonomy" id="210409"/>
    <lineage>
        <taxon>Eukaryota</taxon>
        <taxon>Metazoa</taxon>
        <taxon>Ecdysozoa</taxon>
        <taxon>Arthropoda</taxon>
        <taxon>Crustacea</taxon>
        <taxon>Multicrustacea</taxon>
        <taxon>Malacostraca</taxon>
        <taxon>Eumalacostraca</taxon>
        <taxon>Eucarida</taxon>
        <taxon>Decapoda</taxon>
        <taxon>Pleocyemata</taxon>
        <taxon>Brachyura</taxon>
        <taxon>Eubrachyura</taxon>
        <taxon>Portunoidea</taxon>
        <taxon>Portunidae</taxon>
        <taxon>Portuninae</taxon>
        <taxon>Portunus</taxon>
    </lineage>
</organism>
<name>A0A5B7F8K5_PORTR</name>
<dbReference type="EMBL" id="VSRR010005559">
    <property type="protein sequence ID" value="MPC42752.1"/>
    <property type="molecule type" value="Genomic_DNA"/>
</dbReference>
<evidence type="ECO:0000313" key="2">
    <source>
        <dbReference type="Proteomes" id="UP000324222"/>
    </source>
</evidence>
<dbReference type="AlphaFoldDB" id="A0A5B7F8K5"/>
<protein>
    <submittedName>
        <fullName evidence="1">Uncharacterized protein</fullName>
    </submittedName>
</protein>
<evidence type="ECO:0000313" key="1">
    <source>
        <dbReference type="EMBL" id="MPC42752.1"/>
    </source>
</evidence>
<sequence>MQNLGLYSQTLLCITVTISKDFIKIYTSFLKVRLRFLRQSDKISTLLTPSLPGRVPIFILVTLW</sequence>
<proteinExistence type="predicted"/>
<comment type="caution">
    <text evidence="1">The sequence shown here is derived from an EMBL/GenBank/DDBJ whole genome shotgun (WGS) entry which is preliminary data.</text>
</comment>